<dbReference type="GO" id="GO:1904273">
    <property type="term" value="P:L-alanine import across plasma membrane"/>
    <property type="evidence" value="ECO:0007669"/>
    <property type="project" value="TreeGrafter"/>
</dbReference>
<dbReference type="GO" id="GO:0015173">
    <property type="term" value="F:aromatic amino acid transmembrane transporter activity"/>
    <property type="evidence" value="ECO:0007669"/>
    <property type="project" value="TreeGrafter"/>
</dbReference>
<keyword evidence="2" id="KW-0472">Membrane</keyword>
<evidence type="ECO:0000259" key="3">
    <source>
        <dbReference type="Pfam" id="PF16028"/>
    </source>
</evidence>
<evidence type="ECO:0000256" key="2">
    <source>
        <dbReference type="SAM" id="Phobius"/>
    </source>
</evidence>
<dbReference type="Pfam" id="PF16028">
    <property type="entry name" value="SLC3A2_N"/>
    <property type="match status" value="1"/>
</dbReference>
<dbReference type="GO" id="GO:0016323">
    <property type="term" value="C:basolateral plasma membrane"/>
    <property type="evidence" value="ECO:0007669"/>
    <property type="project" value="TreeGrafter"/>
</dbReference>
<dbReference type="EMBL" id="FN653026">
    <property type="protein sequence ID" value="CBY07681.1"/>
    <property type="molecule type" value="Genomic_DNA"/>
</dbReference>
<proteinExistence type="predicted"/>
<dbReference type="PANTHER" id="PTHR46673:SF1">
    <property type="entry name" value="4F2 CELL-SURFACE ANTIGEN HEAVY CHAIN"/>
    <property type="match status" value="1"/>
</dbReference>
<feature type="transmembrane region" description="Helical" evidence="2">
    <location>
        <begin position="47"/>
        <end position="68"/>
    </location>
</feature>
<dbReference type="InterPro" id="IPR042280">
    <property type="entry name" value="SLC3A2"/>
</dbReference>
<evidence type="ECO:0000313" key="4">
    <source>
        <dbReference type="EMBL" id="CBY07681.1"/>
    </source>
</evidence>
<keyword evidence="2" id="KW-0812">Transmembrane</keyword>
<protein>
    <recommendedName>
        <fullName evidence="3">Solute carrier family 3 member 2 N-terminal domain-containing protein</fullName>
    </recommendedName>
</protein>
<dbReference type="OrthoDB" id="1740265at2759"/>
<dbReference type="Proteomes" id="UP000001307">
    <property type="component" value="Unassembled WGS sequence"/>
</dbReference>
<dbReference type="GO" id="GO:1903801">
    <property type="term" value="P:L-leucine import across plasma membrane"/>
    <property type="evidence" value="ECO:0007669"/>
    <property type="project" value="TreeGrafter"/>
</dbReference>
<reference evidence="4" key="1">
    <citation type="journal article" date="2010" name="Science">
        <title>Plasticity of animal genome architecture unmasked by rapid evolution of a pelagic tunicate.</title>
        <authorList>
            <person name="Denoeud F."/>
            <person name="Henriet S."/>
            <person name="Mungpakdee S."/>
            <person name="Aury J.M."/>
            <person name="Da Silva C."/>
            <person name="Brinkmann H."/>
            <person name="Mikhaleva J."/>
            <person name="Olsen L.C."/>
            <person name="Jubin C."/>
            <person name="Canestro C."/>
            <person name="Bouquet J.M."/>
            <person name="Danks G."/>
            <person name="Poulain J."/>
            <person name="Campsteijn C."/>
            <person name="Adamski M."/>
            <person name="Cross I."/>
            <person name="Yadetie F."/>
            <person name="Muffato M."/>
            <person name="Louis A."/>
            <person name="Butcher S."/>
            <person name="Tsagkogeorga G."/>
            <person name="Konrad A."/>
            <person name="Singh S."/>
            <person name="Jensen M.F."/>
            <person name="Cong E.H."/>
            <person name="Eikeseth-Otteraa H."/>
            <person name="Noel B."/>
            <person name="Anthouard V."/>
            <person name="Porcel B.M."/>
            <person name="Kachouri-Lafond R."/>
            <person name="Nishino A."/>
            <person name="Ugolini M."/>
            <person name="Chourrout P."/>
            <person name="Nishida H."/>
            <person name="Aasland R."/>
            <person name="Huzurbazar S."/>
            <person name="Westhof E."/>
            <person name="Delsuc F."/>
            <person name="Lehrach H."/>
            <person name="Reinhardt R."/>
            <person name="Weissenbach J."/>
            <person name="Roy S.W."/>
            <person name="Artiguenave F."/>
            <person name="Postlethwait J.H."/>
            <person name="Manak J.R."/>
            <person name="Thompson E.M."/>
            <person name="Jaillon O."/>
            <person name="Du Pasquier L."/>
            <person name="Boudinot P."/>
            <person name="Liberles D.A."/>
            <person name="Volff J.N."/>
            <person name="Philippe H."/>
            <person name="Lenhard B."/>
            <person name="Roest Crollius H."/>
            <person name="Wincker P."/>
            <person name="Chourrout D."/>
        </authorList>
    </citation>
    <scope>NUCLEOTIDE SEQUENCE [LARGE SCALE GENOMIC DNA]</scope>
</reference>
<dbReference type="AlphaFoldDB" id="E4X6A3"/>
<dbReference type="InterPro" id="IPR031984">
    <property type="entry name" value="SLC3A2_N"/>
</dbReference>
<feature type="domain" description="Solute carrier family 3 member 2 N-terminal" evidence="3">
    <location>
        <begin position="12"/>
        <end position="87"/>
    </location>
</feature>
<feature type="region of interest" description="Disordered" evidence="1">
    <location>
        <begin position="1"/>
        <end position="22"/>
    </location>
</feature>
<dbReference type="GO" id="GO:0015823">
    <property type="term" value="P:phenylalanine transport"/>
    <property type="evidence" value="ECO:0007669"/>
    <property type="project" value="TreeGrafter"/>
</dbReference>
<keyword evidence="2" id="KW-1133">Transmembrane helix</keyword>
<evidence type="ECO:0000313" key="5">
    <source>
        <dbReference type="Proteomes" id="UP000001307"/>
    </source>
</evidence>
<dbReference type="GO" id="GO:0015180">
    <property type="term" value="F:L-alanine transmembrane transporter activity"/>
    <property type="evidence" value="ECO:0007669"/>
    <property type="project" value="TreeGrafter"/>
</dbReference>
<dbReference type="GO" id="GO:0016324">
    <property type="term" value="C:apical plasma membrane"/>
    <property type="evidence" value="ECO:0007669"/>
    <property type="project" value="TreeGrafter"/>
</dbReference>
<name>E4X6A3_OIKDI</name>
<evidence type="ECO:0000256" key="1">
    <source>
        <dbReference type="SAM" id="MobiDB-lite"/>
    </source>
</evidence>
<gene>
    <name evidence="4" type="ORF">GSOID_T00002671001</name>
</gene>
<sequence>MSDLENQTTEKSKLNEETSKADNSGCYTKEELLELSDTPGWNRARRVLLILFWLSWVGMIAWSVLIIVQAPKCKPEPVQAAFTKGALGQLDCNLATEDLVASVKALDHGKFHAVVLSECAAGSDEKIGEVLGAAKTKNIKAITSINAADLDAYDYSATESSASGVVLLNVDSALALSNIPDDFDVFVESSDSGVSVTGDHFWFKSVNSVAGAKAWLAETVGAFNQTEPTPGVEKWTIEGEAKETLWLADDFNSVAQVALAGALPGGFVFPVEKKAQFGDLSALRGQQIPLRAISGSEITWFGDDAGFSRKFDLHPVVDCIFNLGAAQLDLTTVRGASSGKRTRLFPTAEETDDQVLGAQNARLYSVTEDEQ</sequence>
<accession>E4X6A3</accession>
<feature type="compositionally biased region" description="Basic and acidic residues" evidence="1">
    <location>
        <begin position="8"/>
        <end position="20"/>
    </location>
</feature>
<dbReference type="InParanoid" id="E4X6A3"/>
<dbReference type="PANTHER" id="PTHR46673">
    <property type="entry name" value="4F2 CELL-SURFACE ANTIGEN HEAVY CHAIN"/>
    <property type="match status" value="1"/>
</dbReference>
<keyword evidence="5" id="KW-1185">Reference proteome</keyword>
<dbReference type="GO" id="GO:0015190">
    <property type="term" value="F:L-leucine transmembrane transporter activity"/>
    <property type="evidence" value="ECO:0007669"/>
    <property type="project" value="TreeGrafter"/>
</dbReference>
<organism evidence="4">
    <name type="scientific">Oikopleura dioica</name>
    <name type="common">Tunicate</name>
    <dbReference type="NCBI Taxonomy" id="34765"/>
    <lineage>
        <taxon>Eukaryota</taxon>
        <taxon>Metazoa</taxon>
        <taxon>Chordata</taxon>
        <taxon>Tunicata</taxon>
        <taxon>Appendicularia</taxon>
        <taxon>Copelata</taxon>
        <taxon>Oikopleuridae</taxon>
        <taxon>Oikopleura</taxon>
    </lineage>
</organism>